<dbReference type="HOGENOM" id="CLU_3126137_0_0_1"/>
<dbReference type="RefSeq" id="XP_009652698.1">
    <property type="nucleotide sequence ID" value="XM_009654403.1"/>
</dbReference>
<dbReference type="AlphaFoldDB" id="G2X462"/>
<evidence type="ECO:0000313" key="3">
    <source>
        <dbReference type="Proteomes" id="UP000001611"/>
    </source>
</evidence>
<dbReference type="InParanoid" id="G2X462"/>
<protein>
    <submittedName>
        <fullName evidence="2">Uncharacterized protein</fullName>
    </submittedName>
</protein>
<feature type="region of interest" description="Disordered" evidence="1">
    <location>
        <begin position="1"/>
        <end position="50"/>
    </location>
</feature>
<reference evidence="2 3" key="1">
    <citation type="submission" date="2008-03" db="EMBL/GenBank/DDBJ databases">
        <title>The Genome Sequence of Verticillium dahliae VdLs.17.</title>
        <authorList>
            <consortium name="The Broad Institute Genome Sequencing Platform"/>
            <person name="Ma L.-J.J."/>
            <person name="Klosterman S.J."/>
            <person name="Subbarao K."/>
            <person name="Dobinson K."/>
            <person name="Veronese P."/>
            <person name="Kang S."/>
            <person name="Gold S.E."/>
            <person name="Young S."/>
            <person name="Jaffe D."/>
            <person name="Gnerre S."/>
            <person name="Berlin A."/>
            <person name="Heiman D."/>
            <person name="Hepburn T."/>
            <person name="Sykes S."/>
            <person name="Alvarado L."/>
            <person name="Kodira C.D."/>
            <person name="Lander E."/>
            <person name="Galagan J."/>
            <person name="Nusbaum C."/>
            <person name="Birren B."/>
        </authorList>
    </citation>
    <scope>NUCLEOTIDE SEQUENCE [LARGE SCALE GENOMIC DNA]</scope>
    <source>
        <strain evidence="3">VdLs.17 / ATCC MYA-4575 / FGSC 10137</strain>
    </source>
</reference>
<keyword evidence="3" id="KW-1185">Reference proteome</keyword>
<dbReference type="Proteomes" id="UP000001611">
    <property type="component" value="Chromosome 3"/>
</dbReference>
<dbReference type="GeneID" id="20706262"/>
<name>G2X462_VERDV</name>
<dbReference type="KEGG" id="vda:VDAG_04799"/>
<proteinExistence type="predicted"/>
<dbReference type="EMBL" id="DS572702">
    <property type="protein sequence ID" value="EGY23361.1"/>
    <property type="molecule type" value="Genomic_DNA"/>
</dbReference>
<evidence type="ECO:0000313" key="2">
    <source>
        <dbReference type="EMBL" id="EGY23361.1"/>
    </source>
</evidence>
<gene>
    <name evidence="2" type="ORF">VDAG_04799</name>
</gene>
<accession>G2X462</accession>
<evidence type="ECO:0000256" key="1">
    <source>
        <dbReference type="SAM" id="MobiDB-lite"/>
    </source>
</evidence>
<organism evidence="2 3">
    <name type="scientific">Verticillium dahliae (strain VdLs.17 / ATCC MYA-4575 / FGSC 10137)</name>
    <name type="common">Verticillium wilt</name>
    <dbReference type="NCBI Taxonomy" id="498257"/>
    <lineage>
        <taxon>Eukaryota</taxon>
        <taxon>Fungi</taxon>
        <taxon>Dikarya</taxon>
        <taxon>Ascomycota</taxon>
        <taxon>Pezizomycotina</taxon>
        <taxon>Sordariomycetes</taxon>
        <taxon>Hypocreomycetidae</taxon>
        <taxon>Glomerellales</taxon>
        <taxon>Plectosphaerellaceae</taxon>
        <taxon>Verticillium</taxon>
    </lineage>
</organism>
<sequence length="50" mass="5724">MVSQGVNQREDRHPLEAGNRAGRRQRIHETGQLWKTAESGRVGVKRKTNK</sequence>